<proteinExistence type="predicted"/>
<gene>
    <name evidence="3" type="ORF">BLX06_19205</name>
    <name evidence="2" type="ORF">F8158_18310</name>
</gene>
<name>A0A9X5GYK0_BACCE</name>
<dbReference type="Proteomes" id="UP000477920">
    <property type="component" value="Unassembled WGS sequence"/>
</dbReference>
<accession>A0A9X5GYK0</accession>
<organism evidence="2 5">
    <name type="scientific">Bacillus cereus</name>
    <dbReference type="NCBI Taxonomy" id="1396"/>
    <lineage>
        <taxon>Bacteria</taxon>
        <taxon>Bacillati</taxon>
        <taxon>Bacillota</taxon>
        <taxon>Bacilli</taxon>
        <taxon>Bacillales</taxon>
        <taxon>Bacillaceae</taxon>
        <taxon>Bacillus</taxon>
        <taxon>Bacillus cereus group</taxon>
    </lineage>
</organism>
<evidence type="ECO:0000313" key="4">
    <source>
        <dbReference type="Proteomes" id="UP000190641"/>
    </source>
</evidence>
<sequence length="62" mass="7404">MQTNEKKDHRFILCFIGCSFVIKILLLNFNGKYKKNIVVINWNEFLNKIILLFKEKQATTLQ</sequence>
<dbReference type="Proteomes" id="UP000190641">
    <property type="component" value="Unassembled WGS sequence"/>
</dbReference>
<dbReference type="AlphaFoldDB" id="A0A9X5GYK0"/>
<keyword evidence="1" id="KW-0472">Membrane</keyword>
<dbReference type="EMBL" id="WBPB01000050">
    <property type="protein sequence ID" value="KAB2495852.1"/>
    <property type="molecule type" value="Genomic_DNA"/>
</dbReference>
<reference evidence="3 4" key="1">
    <citation type="submission" date="2017-01" db="EMBL/GenBank/DDBJ databases">
        <title>Bacillus cereus isolates.</title>
        <authorList>
            <person name="Beno S.M."/>
        </authorList>
    </citation>
    <scope>NUCLEOTIDE SEQUENCE [LARGE SCALE GENOMIC DNA]</scope>
    <source>
        <strain evidence="3 4">FSL K6-1030</strain>
    </source>
</reference>
<reference evidence="2 5" key="2">
    <citation type="submission" date="2019-10" db="EMBL/GenBank/DDBJ databases">
        <title>Bacillus from the desert of Cuatro Cinegas, Coahuila.</title>
        <authorList>
            <person name="Olmedo-Alvarez G."/>
            <person name="Saldana S."/>
            <person name="Barcelo D."/>
        </authorList>
    </citation>
    <scope>NUCLEOTIDE SEQUENCE [LARGE SCALE GENOMIC DNA]</scope>
    <source>
        <strain evidence="2 5">CH101a_3T</strain>
    </source>
</reference>
<evidence type="ECO:0000313" key="5">
    <source>
        <dbReference type="Proteomes" id="UP000477920"/>
    </source>
</evidence>
<protein>
    <submittedName>
        <fullName evidence="2">Uncharacterized protein</fullName>
    </submittedName>
</protein>
<evidence type="ECO:0000313" key="2">
    <source>
        <dbReference type="EMBL" id="KAB2495852.1"/>
    </source>
</evidence>
<evidence type="ECO:0000256" key="1">
    <source>
        <dbReference type="SAM" id="Phobius"/>
    </source>
</evidence>
<keyword evidence="1" id="KW-1133">Transmembrane helix</keyword>
<comment type="caution">
    <text evidence="2">The sequence shown here is derived from an EMBL/GenBank/DDBJ whole genome shotgun (WGS) entry which is preliminary data.</text>
</comment>
<evidence type="ECO:0000313" key="3">
    <source>
        <dbReference type="EMBL" id="OOR73487.1"/>
    </source>
</evidence>
<keyword evidence="1" id="KW-0812">Transmembrane</keyword>
<dbReference type="EMBL" id="MUAU01000070">
    <property type="protein sequence ID" value="OOR73487.1"/>
    <property type="molecule type" value="Genomic_DNA"/>
</dbReference>
<feature type="transmembrane region" description="Helical" evidence="1">
    <location>
        <begin position="12"/>
        <end position="29"/>
    </location>
</feature>